<proteinExistence type="predicted"/>
<accession>A0A1M6NMW3</accession>
<feature type="transmembrane region" description="Helical" evidence="1">
    <location>
        <begin position="77"/>
        <end position="96"/>
    </location>
</feature>
<feature type="transmembrane region" description="Helical" evidence="1">
    <location>
        <begin position="29"/>
        <end position="48"/>
    </location>
</feature>
<evidence type="ECO:0000313" key="3">
    <source>
        <dbReference type="EMBL" id="SHJ96998.1"/>
    </source>
</evidence>
<dbReference type="OrthoDB" id="1956087at2"/>
<feature type="domain" description="DUF6199" evidence="2">
    <location>
        <begin position="35"/>
        <end position="92"/>
    </location>
</feature>
<dbReference type="Pfam" id="PF19701">
    <property type="entry name" value="DUF6199"/>
    <property type="match status" value="1"/>
</dbReference>
<evidence type="ECO:0000256" key="1">
    <source>
        <dbReference type="SAM" id="Phobius"/>
    </source>
</evidence>
<dbReference type="AlphaFoldDB" id="A0A1M6NMW3"/>
<keyword evidence="1" id="KW-1133">Transmembrane helix</keyword>
<keyword evidence="1" id="KW-0812">Transmembrane</keyword>
<evidence type="ECO:0000259" key="2">
    <source>
        <dbReference type="Pfam" id="PF19701"/>
    </source>
</evidence>
<keyword evidence="4" id="KW-1185">Reference proteome</keyword>
<dbReference type="Proteomes" id="UP000184536">
    <property type="component" value="Unassembled WGS sequence"/>
</dbReference>
<dbReference type="STRING" id="1121919.SAMN02745975_03335"/>
<protein>
    <recommendedName>
        <fullName evidence="2">DUF6199 domain-containing protein</fullName>
    </recommendedName>
</protein>
<evidence type="ECO:0000313" key="4">
    <source>
        <dbReference type="Proteomes" id="UP000184536"/>
    </source>
</evidence>
<dbReference type="InterPro" id="IPR045679">
    <property type="entry name" value="DUF6199"/>
</dbReference>
<reference evidence="4" key="1">
    <citation type="submission" date="2016-11" db="EMBL/GenBank/DDBJ databases">
        <authorList>
            <person name="Varghese N."/>
            <person name="Submissions S."/>
        </authorList>
    </citation>
    <scope>NUCLEOTIDE SEQUENCE [LARGE SCALE GENOMIC DNA]</scope>
    <source>
        <strain evidence="4">DSM 17957</strain>
    </source>
</reference>
<gene>
    <name evidence="3" type="ORF">SAMN02745975_03335</name>
</gene>
<dbReference type="EMBL" id="FQZV01000057">
    <property type="protein sequence ID" value="SHJ96998.1"/>
    <property type="molecule type" value="Genomic_DNA"/>
</dbReference>
<sequence>MQNEHNEKLGEGKLIHNILIVRNNEGEHYMMILLSIFILIIGIIMLISPDTWWQITESWKSYAAVEPSDFYIKITRVVGGFFSMIGVGGIIFFLLLP</sequence>
<name>A0A1M6NMW3_9FIRM</name>
<organism evidence="3 4">
    <name type="scientific">Geosporobacter subterraneus DSM 17957</name>
    <dbReference type="NCBI Taxonomy" id="1121919"/>
    <lineage>
        <taxon>Bacteria</taxon>
        <taxon>Bacillati</taxon>
        <taxon>Bacillota</taxon>
        <taxon>Clostridia</taxon>
        <taxon>Peptostreptococcales</taxon>
        <taxon>Thermotaleaceae</taxon>
        <taxon>Geosporobacter</taxon>
    </lineage>
</organism>
<keyword evidence="1" id="KW-0472">Membrane</keyword>